<keyword evidence="2" id="KW-0805">Transcription regulation</keyword>
<organism evidence="6 7">
    <name type="scientific">Alitiscatomonas aceti</name>
    <dbReference type="NCBI Taxonomy" id="2981724"/>
    <lineage>
        <taxon>Bacteria</taxon>
        <taxon>Bacillati</taxon>
        <taxon>Bacillota</taxon>
        <taxon>Clostridia</taxon>
        <taxon>Lachnospirales</taxon>
        <taxon>Lachnospiraceae</taxon>
        <taxon>Alitiscatomonas</taxon>
    </lineage>
</organism>
<evidence type="ECO:0000256" key="3">
    <source>
        <dbReference type="ARBA" id="ARBA00023125"/>
    </source>
</evidence>
<dbReference type="Pfam" id="PF03466">
    <property type="entry name" value="LysR_substrate"/>
    <property type="match status" value="1"/>
</dbReference>
<dbReference type="CDD" id="cd05466">
    <property type="entry name" value="PBP2_LTTR_substrate"/>
    <property type="match status" value="1"/>
</dbReference>
<evidence type="ECO:0000313" key="6">
    <source>
        <dbReference type="EMBL" id="MCU6799706.1"/>
    </source>
</evidence>
<dbReference type="InterPro" id="IPR036388">
    <property type="entry name" value="WH-like_DNA-bd_sf"/>
</dbReference>
<dbReference type="Gene3D" id="3.40.190.290">
    <property type="match status" value="1"/>
</dbReference>
<dbReference type="SUPFAM" id="SSF46785">
    <property type="entry name" value="Winged helix' DNA-binding domain"/>
    <property type="match status" value="1"/>
</dbReference>
<sequence>MEPVEFRDMEYVMAVHEEQSFSGAARKHFISQPVLSRVVRKVERNLGVTLFDRSSIPLKPTPQGQKVLEYFEQMQKLRMELEQYCETAGQQGGPGLTVAAPSFFCTYGLPPVIAAFKERYPDWEIRLVEANDRDLVDFLRAGAAELGISANGDTAPDMESEVLRMENIILAVPAGFPVNRGLEAYVLDPVCGNEVPGVPLERFAEERFLFMKPGNDMRERGMRLCREAGFSPRIVMELDQMMTAYYLAAAGEGAAFIRKELPYYAGGTEKLRFYRIDSRETTRPIRILQRQRGERTARQRGFVEFLKSWDGWSGRGPKPVGL</sequence>
<dbReference type="InterPro" id="IPR000847">
    <property type="entry name" value="LysR_HTH_N"/>
</dbReference>
<name>A0ABT2V093_9FIRM</name>
<dbReference type="PANTHER" id="PTHR30346:SF28">
    <property type="entry name" value="HTH-TYPE TRANSCRIPTIONAL REGULATOR CYNR"/>
    <property type="match status" value="1"/>
</dbReference>
<comment type="caution">
    <text evidence="6">The sequence shown here is derived from an EMBL/GenBank/DDBJ whole genome shotgun (WGS) entry which is preliminary data.</text>
</comment>
<dbReference type="InterPro" id="IPR036390">
    <property type="entry name" value="WH_DNA-bd_sf"/>
</dbReference>
<evidence type="ECO:0000256" key="2">
    <source>
        <dbReference type="ARBA" id="ARBA00023015"/>
    </source>
</evidence>
<dbReference type="InterPro" id="IPR005119">
    <property type="entry name" value="LysR_subst-bd"/>
</dbReference>
<dbReference type="RefSeq" id="WP_158358452.1">
    <property type="nucleotide sequence ID" value="NZ_JAOQJF010000010.1"/>
</dbReference>
<protein>
    <submittedName>
        <fullName evidence="6">LysR family transcriptional regulator</fullName>
    </submittedName>
</protein>
<evidence type="ECO:0000256" key="4">
    <source>
        <dbReference type="ARBA" id="ARBA00023163"/>
    </source>
</evidence>
<gene>
    <name evidence="6" type="ORF">OCV69_07130</name>
</gene>
<keyword evidence="7" id="KW-1185">Reference proteome</keyword>
<accession>A0ABT2V093</accession>
<dbReference type="PROSITE" id="PS50931">
    <property type="entry name" value="HTH_LYSR"/>
    <property type="match status" value="1"/>
</dbReference>
<evidence type="ECO:0000259" key="5">
    <source>
        <dbReference type="PROSITE" id="PS50931"/>
    </source>
</evidence>
<reference evidence="6 7" key="1">
    <citation type="journal article" date="2021" name="ISME Commun">
        <title>Automated analysis of genomic sequences facilitates high-throughput and comprehensive description of bacteria.</title>
        <authorList>
            <person name="Hitch T.C.A."/>
        </authorList>
    </citation>
    <scope>NUCLEOTIDE SEQUENCE [LARGE SCALE GENOMIC DNA]</scope>
    <source>
        <strain evidence="7">f_CCE</strain>
    </source>
</reference>
<dbReference type="Proteomes" id="UP001652395">
    <property type="component" value="Unassembled WGS sequence"/>
</dbReference>
<dbReference type="EMBL" id="JAOQJF010000010">
    <property type="protein sequence ID" value="MCU6799706.1"/>
    <property type="molecule type" value="Genomic_DNA"/>
</dbReference>
<dbReference type="PRINTS" id="PR00039">
    <property type="entry name" value="HTHLYSR"/>
</dbReference>
<evidence type="ECO:0000256" key="1">
    <source>
        <dbReference type="ARBA" id="ARBA00009437"/>
    </source>
</evidence>
<proteinExistence type="inferred from homology"/>
<dbReference type="Pfam" id="PF00126">
    <property type="entry name" value="HTH_1"/>
    <property type="match status" value="1"/>
</dbReference>
<comment type="similarity">
    <text evidence="1">Belongs to the LysR transcriptional regulatory family.</text>
</comment>
<dbReference type="Gene3D" id="1.10.10.10">
    <property type="entry name" value="Winged helix-like DNA-binding domain superfamily/Winged helix DNA-binding domain"/>
    <property type="match status" value="1"/>
</dbReference>
<evidence type="ECO:0000313" key="7">
    <source>
        <dbReference type="Proteomes" id="UP001652395"/>
    </source>
</evidence>
<keyword evidence="4" id="KW-0804">Transcription</keyword>
<feature type="domain" description="HTH lysR-type" evidence="5">
    <location>
        <begin position="4"/>
        <end position="61"/>
    </location>
</feature>
<keyword evidence="3" id="KW-0238">DNA-binding</keyword>
<dbReference type="PANTHER" id="PTHR30346">
    <property type="entry name" value="TRANSCRIPTIONAL DUAL REGULATOR HCAR-RELATED"/>
    <property type="match status" value="1"/>
</dbReference>
<dbReference type="SUPFAM" id="SSF53850">
    <property type="entry name" value="Periplasmic binding protein-like II"/>
    <property type="match status" value="1"/>
</dbReference>